<dbReference type="Gene3D" id="2.40.170.20">
    <property type="entry name" value="TonB-dependent receptor, beta-barrel domain"/>
    <property type="match status" value="1"/>
</dbReference>
<dbReference type="Gene3D" id="2.170.130.10">
    <property type="entry name" value="TonB-dependent receptor, plug domain"/>
    <property type="match status" value="1"/>
</dbReference>
<dbReference type="FunFam" id="2.170.130.10:FF:000003">
    <property type="entry name" value="SusC/RagA family TonB-linked outer membrane protein"/>
    <property type="match status" value="1"/>
</dbReference>
<dbReference type="EMBL" id="CP159289">
    <property type="protein sequence ID" value="XCH24559.1"/>
    <property type="molecule type" value="Genomic_DNA"/>
</dbReference>
<dbReference type="InterPro" id="IPR023997">
    <property type="entry name" value="TonB-dep_OMP_SusC/RagA_CS"/>
</dbReference>
<dbReference type="Gene3D" id="3.55.50.30">
    <property type="match status" value="1"/>
</dbReference>
<protein>
    <submittedName>
        <fullName evidence="9">TonB-dependent receptor</fullName>
    </submittedName>
</protein>
<dbReference type="NCBIfam" id="TIGR04057">
    <property type="entry name" value="SusC_RagA_signa"/>
    <property type="match status" value="1"/>
</dbReference>
<dbReference type="InterPro" id="IPR023996">
    <property type="entry name" value="TonB-dep_OMP_SusC/RagA"/>
</dbReference>
<keyword evidence="3 7" id="KW-1134">Transmembrane beta strand</keyword>
<dbReference type="SUPFAM" id="SSF49464">
    <property type="entry name" value="Carboxypeptidase regulatory domain-like"/>
    <property type="match status" value="1"/>
</dbReference>
<dbReference type="RefSeq" id="WP_353719874.1">
    <property type="nucleotide sequence ID" value="NZ_CP159289.1"/>
</dbReference>
<feature type="domain" description="Secretin/TonB short N-terminal" evidence="8">
    <location>
        <begin position="69"/>
        <end position="120"/>
    </location>
</feature>
<evidence type="ECO:0000256" key="7">
    <source>
        <dbReference type="PROSITE-ProRule" id="PRU01360"/>
    </source>
</evidence>
<evidence type="ECO:0000256" key="1">
    <source>
        <dbReference type="ARBA" id="ARBA00004571"/>
    </source>
</evidence>
<evidence type="ECO:0000256" key="5">
    <source>
        <dbReference type="ARBA" id="ARBA00023136"/>
    </source>
</evidence>
<organism evidence="9">
    <name type="scientific">Dyadobacter sp. 676</name>
    <dbReference type="NCBI Taxonomy" id="3088362"/>
    <lineage>
        <taxon>Bacteria</taxon>
        <taxon>Pseudomonadati</taxon>
        <taxon>Bacteroidota</taxon>
        <taxon>Cytophagia</taxon>
        <taxon>Cytophagales</taxon>
        <taxon>Spirosomataceae</taxon>
        <taxon>Dyadobacter</taxon>
    </lineage>
</organism>
<sequence length="1158" mass="128983">MYKKSTEDIGISICYAHKLLLMMKLIFVLSVLTMLHAVADDGYAQNINIRQQNVSLEKIFRQIRRQSGYDFFFNQQLLKDARPATLNISNGTVEEALRQCLAGQQLDFSIENRIIIIKRRAAEKPSAMKTPPVGEPVRVLTGRVTDEKGEALPGVSILIKGTQQGTTTSAAGTFELSVPDQDAVLIFSFVGFVKKEIAVGSQVNLVVSLSPEEKAFEEVVVVGYGVEKKENLTGAVSTISSKVIENRPVTNAVAALQGAAPGLVVTRSSGQPGNEGYNLNIRGFSSLNGTNSPLVIVDGVEGDMSILNPNDIENISVLKDASAAAIYGAKAASGVIIVTTKKGLAGRPKLEYSMLYTVNKPYRMPELLNSWEQAEIERTANLNAGLAPGFSDQQIEWMRTGKDTVLRADGNLDYYFNTDILGMVMRKTTSSQNHNLALSGGNDKTQYLIGLGYFSQNGIFKFGPDNFKRYNVRFNFNQKLSRIFTIDSRISYGYTDANYPNGNKISGQYGYMYNFYTQRRRFPIYLPGSNNTKFAQGSGYEYFLRLKEGGYDRQDNHNLNGVFTLSANVAKGLVLKAVYGPGLVFNKGESFNRPVARWNYNNPVSPSSYTFPAASLNKTRFTQVQHNVQALADYTWKSGENHNFHVLGGYEYKSYNFDQIGISVTGLISNDIPSLNAYAPTSSFVPSDNVQTNVWLSYFGRLNYNYKDKYLFEANLRNDASSRLAPGHRSQTFPAFSAGWAIDKEGFFEPASRVVNMLKLRASWGKLGNAQLGALNARNYDYIAQLDGGPAYPFNNLINKSYYQADLPSSGLGWETVQTVNAGLDFALFKNKLTGSFEYFIRDNNDMLITINYPSTLGVNPRTTNGASMRTKGWELTLGWRDKIATANYFVNFNLGDNTNKITAYKGQTTYAEGVNRAIEGYPINSIFGFRSEGYFTDEADVRGHAFQHAKNAAGDIKYQDVNGDGRIDIGSGTQQNHGDLIYLGNTSPRFSFGLNLGADWKGFDLGMMWQGVGKINQFLAPNLVVPKAAAWIQPFRAQTDTWTPTNTDARYPRLFNFNTDNVYGNPDFFNGRISSHWIQDAAYIRLKNLQLGYTLPVKVTSRIKVQRLRVYFTGQDLWEATKMWFPYVDPETPSDPTRAAWAYPLFRSYAFGLNVTF</sequence>
<dbReference type="InterPro" id="IPR039426">
    <property type="entry name" value="TonB-dep_rcpt-like"/>
</dbReference>
<dbReference type="GO" id="GO:0009279">
    <property type="term" value="C:cell outer membrane"/>
    <property type="evidence" value="ECO:0007669"/>
    <property type="project" value="UniProtKB-SubCell"/>
</dbReference>
<dbReference type="Pfam" id="PF13715">
    <property type="entry name" value="CarbopepD_reg_2"/>
    <property type="match status" value="1"/>
</dbReference>
<dbReference type="SMART" id="SM00965">
    <property type="entry name" value="STN"/>
    <property type="match status" value="1"/>
</dbReference>
<dbReference type="InterPro" id="IPR012910">
    <property type="entry name" value="Plug_dom"/>
</dbReference>
<evidence type="ECO:0000256" key="2">
    <source>
        <dbReference type="ARBA" id="ARBA00022448"/>
    </source>
</evidence>
<evidence type="ECO:0000256" key="4">
    <source>
        <dbReference type="ARBA" id="ARBA00022692"/>
    </source>
</evidence>
<dbReference type="SUPFAM" id="SSF56935">
    <property type="entry name" value="Porins"/>
    <property type="match status" value="1"/>
</dbReference>
<dbReference type="InterPro" id="IPR008969">
    <property type="entry name" value="CarboxyPept-like_regulatory"/>
</dbReference>
<gene>
    <name evidence="9" type="ORF">ABV298_30400</name>
</gene>
<proteinExistence type="inferred from homology"/>
<evidence type="ECO:0000256" key="3">
    <source>
        <dbReference type="ARBA" id="ARBA00022452"/>
    </source>
</evidence>
<comment type="similarity">
    <text evidence="7">Belongs to the TonB-dependent receptor family.</text>
</comment>
<name>A0AAU8FKR8_9BACT</name>
<keyword evidence="5 7" id="KW-0472">Membrane</keyword>
<dbReference type="InterPro" id="IPR036942">
    <property type="entry name" value="Beta-barrel_TonB_sf"/>
</dbReference>
<evidence type="ECO:0000259" key="8">
    <source>
        <dbReference type="SMART" id="SM00965"/>
    </source>
</evidence>
<dbReference type="NCBIfam" id="TIGR04056">
    <property type="entry name" value="OMP_RagA_SusC"/>
    <property type="match status" value="1"/>
</dbReference>
<dbReference type="AlphaFoldDB" id="A0AAU8FKR8"/>
<keyword evidence="4 7" id="KW-0812">Transmembrane</keyword>
<comment type="subcellular location">
    <subcellularLocation>
        <location evidence="1 7">Cell outer membrane</location>
        <topology evidence="1 7">Multi-pass membrane protein</topology>
    </subcellularLocation>
</comment>
<dbReference type="InterPro" id="IPR011662">
    <property type="entry name" value="Secretin/TonB_short_N"/>
</dbReference>
<keyword evidence="6 7" id="KW-0998">Cell outer membrane</keyword>
<evidence type="ECO:0000313" key="9">
    <source>
        <dbReference type="EMBL" id="XCH24559.1"/>
    </source>
</evidence>
<dbReference type="InterPro" id="IPR037066">
    <property type="entry name" value="Plug_dom_sf"/>
</dbReference>
<accession>A0AAU8FKR8</accession>
<reference evidence="9" key="1">
    <citation type="submission" date="2024-06" db="EMBL/GenBank/DDBJ databases">
        <title>Sequencing and assembly of the genome of Dyadobacter sp. strain 676, a symbiont of Cyamopsis tetragonoloba.</title>
        <authorList>
            <person name="Guro P."/>
            <person name="Sazanova A."/>
            <person name="Kuznetsova I."/>
            <person name="Belimov A."/>
            <person name="Safronova V."/>
        </authorList>
    </citation>
    <scope>NUCLEOTIDE SEQUENCE</scope>
    <source>
        <strain evidence="9">676</strain>
    </source>
</reference>
<evidence type="ECO:0000256" key="6">
    <source>
        <dbReference type="ARBA" id="ARBA00023237"/>
    </source>
</evidence>
<dbReference type="Pfam" id="PF07715">
    <property type="entry name" value="Plug"/>
    <property type="match status" value="1"/>
</dbReference>
<dbReference type="Pfam" id="PF07660">
    <property type="entry name" value="STN"/>
    <property type="match status" value="1"/>
</dbReference>
<keyword evidence="2 7" id="KW-0813">Transport</keyword>
<keyword evidence="9" id="KW-0675">Receptor</keyword>
<dbReference type="Gene3D" id="2.60.40.1120">
    <property type="entry name" value="Carboxypeptidase-like, regulatory domain"/>
    <property type="match status" value="1"/>
</dbReference>
<dbReference type="PROSITE" id="PS52016">
    <property type="entry name" value="TONB_DEPENDENT_REC_3"/>
    <property type="match status" value="1"/>
</dbReference>